<comment type="caution">
    <text evidence="1">The sequence shown here is derived from an EMBL/GenBank/DDBJ whole genome shotgun (WGS) entry which is preliminary data.</text>
</comment>
<name>A0A978VD29_ZIZJJ</name>
<reference evidence="1" key="1">
    <citation type="journal article" date="2021" name="Front. Plant Sci.">
        <title>Chromosome-Scale Genome Assembly for Chinese Sour Jujube and Insights Into Its Genome Evolution and Domestication Signature.</title>
        <authorList>
            <person name="Shen L.-Y."/>
            <person name="Luo H."/>
            <person name="Wang X.-L."/>
            <person name="Wang X.-M."/>
            <person name="Qiu X.-J."/>
            <person name="Liu H."/>
            <person name="Zhou S.-S."/>
            <person name="Jia K.-H."/>
            <person name="Nie S."/>
            <person name="Bao Y.-T."/>
            <person name="Zhang R.-G."/>
            <person name="Yun Q.-Z."/>
            <person name="Chai Y.-H."/>
            <person name="Lu J.-Y."/>
            <person name="Li Y."/>
            <person name="Zhao S.-W."/>
            <person name="Mao J.-F."/>
            <person name="Jia S.-G."/>
            <person name="Mao Y.-M."/>
        </authorList>
    </citation>
    <scope>NUCLEOTIDE SEQUENCE</scope>
    <source>
        <strain evidence="1">AT0</strain>
        <tissue evidence="1">Leaf</tissue>
    </source>
</reference>
<dbReference type="Proteomes" id="UP000813462">
    <property type="component" value="Unassembled WGS sequence"/>
</dbReference>
<accession>A0A978VD29</accession>
<protein>
    <submittedName>
        <fullName evidence="1">Uncharacterized protein</fullName>
    </submittedName>
</protein>
<evidence type="ECO:0000313" key="2">
    <source>
        <dbReference type="Proteomes" id="UP000813462"/>
    </source>
</evidence>
<dbReference type="AlphaFoldDB" id="A0A978VD29"/>
<gene>
    <name evidence="1" type="ORF">FEM48_Zijuj05G0054500</name>
</gene>
<dbReference type="EMBL" id="JAEACU010000005">
    <property type="protein sequence ID" value="KAH7528268.1"/>
    <property type="molecule type" value="Genomic_DNA"/>
</dbReference>
<sequence length="387" mass="44640">MQSCWFIFLSLSHSQSSISRRQTRNSVPTIWVNPESKEDLVEFFRDVLDAKRMMDFRNRGVLMETAGGKYLVKEDGVGQITSSYDRDGASRKVEKKGTVTLTDSFENFCLLFRLLRKVSSSGNSSELKELAMKFSHNTQKPEATMEMMMDLAKFELHQQQHLSHSILRAGGDNHPTLIPHKKKEKKKLLLSTNAKLVADFPSPSHSQFSISRRQTRKSRVPTIWVVPESKEDIVEFQNGDALLEIAGEIYLVKEAGVGKEKDSSTIMYEKSEDMVVTNAYDLGGALKKVKMEVTRMINLTSSYGNFLLFIHKLLRFRPIRYIAMLWVFGWRQKFKTFAFGWWKKYMTVAFGWLKKFMTFAFVWWKKFMAIAEGLLLAVKKFLSLGAR</sequence>
<organism evidence="1 2">
    <name type="scientific">Ziziphus jujuba var. spinosa</name>
    <dbReference type="NCBI Taxonomy" id="714518"/>
    <lineage>
        <taxon>Eukaryota</taxon>
        <taxon>Viridiplantae</taxon>
        <taxon>Streptophyta</taxon>
        <taxon>Embryophyta</taxon>
        <taxon>Tracheophyta</taxon>
        <taxon>Spermatophyta</taxon>
        <taxon>Magnoliopsida</taxon>
        <taxon>eudicotyledons</taxon>
        <taxon>Gunneridae</taxon>
        <taxon>Pentapetalae</taxon>
        <taxon>rosids</taxon>
        <taxon>fabids</taxon>
        <taxon>Rosales</taxon>
        <taxon>Rhamnaceae</taxon>
        <taxon>Paliureae</taxon>
        <taxon>Ziziphus</taxon>
    </lineage>
</organism>
<evidence type="ECO:0000313" key="1">
    <source>
        <dbReference type="EMBL" id="KAH7528268.1"/>
    </source>
</evidence>
<proteinExistence type="predicted"/>